<dbReference type="OrthoDB" id="1931120at2"/>
<evidence type="ECO:0000256" key="4">
    <source>
        <dbReference type="ARBA" id="ARBA00023012"/>
    </source>
</evidence>
<evidence type="ECO:0000256" key="1">
    <source>
        <dbReference type="ARBA" id="ARBA00000085"/>
    </source>
</evidence>
<gene>
    <name evidence="7" type="ORF">AWN90_04280</name>
</gene>
<feature type="domain" description="Cyclic nucleotide-binding" evidence="5">
    <location>
        <begin position="16"/>
        <end position="122"/>
    </location>
</feature>
<dbReference type="SMART" id="SM00100">
    <property type="entry name" value="cNMP"/>
    <property type="match status" value="1"/>
</dbReference>
<keyword evidence="8" id="KW-1185">Reference proteome</keyword>
<keyword evidence="3" id="KW-0418">Kinase</keyword>
<accession>A0A164IXG1</accession>
<dbReference type="InterPro" id="IPR036890">
    <property type="entry name" value="HATPase_C_sf"/>
</dbReference>
<reference evidence="7 8" key="1">
    <citation type="submission" date="2016-04" db="EMBL/GenBank/DDBJ databases">
        <authorList>
            <person name="Evans L.H."/>
            <person name="Alamgir A."/>
            <person name="Owens N."/>
            <person name="Weber N.D."/>
            <person name="Virtaneva K."/>
            <person name="Barbian K."/>
            <person name="Babar A."/>
            <person name="Rosenke K."/>
        </authorList>
    </citation>
    <scope>NUCLEOTIDE SEQUENCE [LARGE SCALE GENOMIC DNA]</scope>
    <source>
        <strain evidence="7 8">IFM 0406</strain>
    </source>
</reference>
<evidence type="ECO:0000259" key="5">
    <source>
        <dbReference type="PROSITE" id="PS50042"/>
    </source>
</evidence>
<dbReference type="AlphaFoldDB" id="A0A164IXG1"/>
<dbReference type="SUPFAM" id="SSF55874">
    <property type="entry name" value="ATPase domain of HSP90 chaperone/DNA topoisomerase II/histidine kinase"/>
    <property type="match status" value="1"/>
</dbReference>
<dbReference type="InterPro" id="IPR000595">
    <property type="entry name" value="cNMP-bd_dom"/>
</dbReference>
<dbReference type="InterPro" id="IPR005467">
    <property type="entry name" value="His_kinase_dom"/>
</dbReference>
<name>A0A164IXG1_9NOCA</name>
<proteinExistence type="predicted"/>
<dbReference type="InterPro" id="IPR004358">
    <property type="entry name" value="Sig_transdc_His_kin-like_C"/>
</dbReference>
<keyword evidence="3" id="KW-0808">Transferase</keyword>
<dbReference type="EMBL" id="LWGR01000016">
    <property type="protein sequence ID" value="KZM69834.1"/>
    <property type="molecule type" value="Genomic_DNA"/>
</dbReference>
<sequence>MRKPVDDPAGLRNLFLFESLDEEQLTWLSRASTTTTFAPGAVYREGESAKDFYVLIDGEIVLTHRSEGEEIVLARTEQTGTYAGAWDCYLRDAAEKTYGVSMYAARQSTLLVADAREFASMVRAWCPMAVHLLEGYFFGNRQARGILARRERVAALGSLAAGLTHELNNPAAAAKSATLALSKHLAGMMSTLQAVTENRSTSVDLNPVLRLCHDAIQALRESLELKPLQETDRLDAIEEWLLDHGVVDDADLMSALARAGIDTEWLARTAYTTEPEIFGHVVRWIGHTVQAQLLIGEIKESTSRICELVASARLYARPDEVSSLADLHALLDSTLVMLRSRIGDRISVIREYDRTLPKIPCHAADLNQVWTNIIVNAIAAMQDGGTLTLRTGRDESYARVEISDTGPGIPAKIREKIFEPFFTTKSSDSGTGLGLSISAQIVADIHGDISVKSSPGDTCFIVRIPLHHFNPDIDIADYSISPRDG</sequence>
<dbReference type="GO" id="GO:0004673">
    <property type="term" value="F:protein histidine kinase activity"/>
    <property type="evidence" value="ECO:0007669"/>
    <property type="project" value="UniProtKB-EC"/>
</dbReference>
<evidence type="ECO:0000256" key="2">
    <source>
        <dbReference type="ARBA" id="ARBA00012438"/>
    </source>
</evidence>
<dbReference type="Proteomes" id="UP000076512">
    <property type="component" value="Unassembled WGS sequence"/>
</dbReference>
<dbReference type="Pfam" id="PF02518">
    <property type="entry name" value="HATPase_c"/>
    <property type="match status" value="1"/>
</dbReference>
<protein>
    <recommendedName>
        <fullName evidence="2">histidine kinase</fullName>
        <ecNumber evidence="2">2.7.13.3</ecNumber>
    </recommendedName>
</protein>
<evidence type="ECO:0000256" key="3">
    <source>
        <dbReference type="ARBA" id="ARBA00022777"/>
    </source>
</evidence>
<dbReference type="InterPro" id="IPR003594">
    <property type="entry name" value="HATPase_dom"/>
</dbReference>
<dbReference type="STRING" id="455432.AWN90_04280"/>
<organism evidence="7 8">
    <name type="scientific">Nocardia terpenica</name>
    <dbReference type="NCBI Taxonomy" id="455432"/>
    <lineage>
        <taxon>Bacteria</taxon>
        <taxon>Bacillati</taxon>
        <taxon>Actinomycetota</taxon>
        <taxon>Actinomycetes</taxon>
        <taxon>Mycobacteriales</taxon>
        <taxon>Nocardiaceae</taxon>
        <taxon>Nocardia</taxon>
    </lineage>
</organism>
<evidence type="ECO:0000313" key="8">
    <source>
        <dbReference type="Proteomes" id="UP000076512"/>
    </source>
</evidence>
<dbReference type="CDD" id="cd00038">
    <property type="entry name" value="CAP_ED"/>
    <property type="match status" value="1"/>
</dbReference>
<dbReference type="PROSITE" id="PS50042">
    <property type="entry name" value="CNMP_BINDING_3"/>
    <property type="match status" value="1"/>
</dbReference>
<dbReference type="Gene3D" id="2.60.120.10">
    <property type="entry name" value="Jelly Rolls"/>
    <property type="match status" value="1"/>
</dbReference>
<dbReference type="InterPro" id="IPR018490">
    <property type="entry name" value="cNMP-bd_dom_sf"/>
</dbReference>
<dbReference type="PRINTS" id="PR00344">
    <property type="entry name" value="BCTRLSENSOR"/>
</dbReference>
<dbReference type="GO" id="GO:0000160">
    <property type="term" value="P:phosphorelay signal transduction system"/>
    <property type="evidence" value="ECO:0007669"/>
    <property type="project" value="UniProtKB-KW"/>
</dbReference>
<comment type="catalytic activity">
    <reaction evidence="1">
        <text>ATP + protein L-histidine = ADP + protein N-phospho-L-histidine.</text>
        <dbReference type="EC" id="2.7.13.3"/>
    </reaction>
</comment>
<dbReference type="PROSITE" id="PS50109">
    <property type="entry name" value="HIS_KIN"/>
    <property type="match status" value="1"/>
</dbReference>
<dbReference type="RefSeq" id="WP_067577858.1">
    <property type="nucleotide sequence ID" value="NZ_JABMCZ010000003.1"/>
</dbReference>
<feature type="domain" description="Histidine kinase" evidence="6">
    <location>
        <begin position="298"/>
        <end position="468"/>
    </location>
</feature>
<dbReference type="Gene3D" id="3.30.565.10">
    <property type="entry name" value="Histidine kinase-like ATPase, C-terminal domain"/>
    <property type="match status" value="1"/>
</dbReference>
<keyword evidence="4" id="KW-0902">Two-component regulatory system</keyword>
<dbReference type="SMART" id="SM00387">
    <property type="entry name" value="HATPase_c"/>
    <property type="match status" value="1"/>
</dbReference>
<dbReference type="InterPro" id="IPR014710">
    <property type="entry name" value="RmlC-like_jellyroll"/>
</dbReference>
<comment type="caution">
    <text evidence="7">The sequence shown here is derived from an EMBL/GenBank/DDBJ whole genome shotgun (WGS) entry which is preliminary data.</text>
</comment>
<evidence type="ECO:0000313" key="7">
    <source>
        <dbReference type="EMBL" id="KZM69834.1"/>
    </source>
</evidence>
<evidence type="ECO:0000259" key="6">
    <source>
        <dbReference type="PROSITE" id="PS50109"/>
    </source>
</evidence>
<dbReference type="Gene3D" id="1.10.287.130">
    <property type="match status" value="1"/>
</dbReference>
<dbReference type="PANTHER" id="PTHR43065">
    <property type="entry name" value="SENSOR HISTIDINE KINASE"/>
    <property type="match status" value="1"/>
</dbReference>
<dbReference type="EC" id="2.7.13.3" evidence="2"/>
<dbReference type="PANTHER" id="PTHR43065:SF48">
    <property type="entry name" value="HISTIDINE KINASE"/>
    <property type="match status" value="1"/>
</dbReference>
<dbReference type="SUPFAM" id="SSF51206">
    <property type="entry name" value="cAMP-binding domain-like"/>
    <property type="match status" value="1"/>
</dbReference>